<proteinExistence type="inferred from homology"/>
<evidence type="ECO:0000256" key="2">
    <source>
        <dbReference type="ARBA" id="ARBA00017823"/>
    </source>
</evidence>
<keyword evidence="11" id="KW-0966">Cell projection</keyword>
<feature type="compositionally biased region" description="Low complexity" evidence="9">
    <location>
        <begin position="12"/>
        <end position="23"/>
    </location>
</feature>
<dbReference type="InterPro" id="IPR035890">
    <property type="entry name" value="Anti-sigma-28_factor_FlgM_sf"/>
</dbReference>
<keyword evidence="5" id="KW-0805">Transcription regulation</keyword>
<evidence type="ECO:0000256" key="4">
    <source>
        <dbReference type="ARBA" id="ARBA00022795"/>
    </source>
</evidence>
<dbReference type="GO" id="GO:0045892">
    <property type="term" value="P:negative regulation of DNA-templated transcription"/>
    <property type="evidence" value="ECO:0007669"/>
    <property type="project" value="InterPro"/>
</dbReference>
<organism evidence="11 12">
    <name type="scientific">Fluviispira multicolorata</name>
    <dbReference type="NCBI Taxonomy" id="2654512"/>
    <lineage>
        <taxon>Bacteria</taxon>
        <taxon>Pseudomonadati</taxon>
        <taxon>Bdellovibrionota</taxon>
        <taxon>Oligoflexia</taxon>
        <taxon>Silvanigrellales</taxon>
        <taxon>Silvanigrellaceae</taxon>
        <taxon>Fluviispira</taxon>
    </lineage>
</organism>
<dbReference type="GO" id="GO:0044781">
    <property type="term" value="P:bacterial-type flagellum organization"/>
    <property type="evidence" value="ECO:0007669"/>
    <property type="project" value="UniProtKB-KW"/>
</dbReference>
<evidence type="ECO:0000256" key="8">
    <source>
        <dbReference type="ARBA" id="ARBA00030117"/>
    </source>
</evidence>
<comment type="caution">
    <text evidence="11">The sequence shown here is derived from an EMBL/GenBank/DDBJ whole genome shotgun (WGS) entry which is preliminary data.</text>
</comment>
<keyword evidence="6" id="KW-0804">Transcription</keyword>
<evidence type="ECO:0000256" key="3">
    <source>
        <dbReference type="ARBA" id="ARBA00022491"/>
    </source>
</evidence>
<dbReference type="EMBL" id="WFLN01000005">
    <property type="protein sequence ID" value="KAB8031809.1"/>
    <property type="molecule type" value="Genomic_DNA"/>
</dbReference>
<keyword evidence="11" id="KW-0969">Cilium</keyword>
<dbReference type="RefSeq" id="WP_152211985.1">
    <property type="nucleotide sequence ID" value="NZ_WFLN01000005.1"/>
</dbReference>
<dbReference type="InterPro" id="IPR007412">
    <property type="entry name" value="FlgM"/>
</dbReference>
<evidence type="ECO:0000313" key="11">
    <source>
        <dbReference type="EMBL" id="KAB8031809.1"/>
    </source>
</evidence>
<accession>A0A833N5W8</accession>
<dbReference type="Pfam" id="PF04316">
    <property type="entry name" value="FlgM"/>
    <property type="match status" value="1"/>
</dbReference>
<dbReference type="Proteomes" id="UP000442694">
    <property type="component" value="Unassembled WGS sequence"/>
</dbReference>
<evidence type="ECO:0000256" key="9">
    <source>
        <dbReference type="SAM" id="MobiDB-lite"/>
    </source>
</evidence>
<dbReference type="InterPro" id="IPR031316">
    <property type="entry name" value="FlgM_C"/>
</dbReference>
<dbReference type="Gene3D" id="6.10.140.30">
    <property type="entry name" value="Anti-sigma-28 factor FlgM"/>
    <property type="match status" value="1"/>
</dbReference>
<dbReference type="AlphaFoldDB" id="A0A833N5W8"/>
<gene>
    <name evidence="11" type="primary">flgM</name>
    <name evidence="11" type="ORF">GCL57_03980</name>
</gene>
<feature type="compositionally biased region" description="Low complexity" evidence="9">
    <location>
        <begin position="31"/>
        <end position="40"/>
    </location>
</feature>
<evidence type="ECO:0000256" key="7">
    <source>
        <dbReference type="ARBA" id="ARBA00024739"/>
    </source>
</evidence>
<evidence type="ECO:0000259" key="10">
    <source>
        <dbReference type="Pfam" id="PF04316"/>
    </source>
</evidence>
<evidence type="ECO:0000256" key="1">
    <source>
        <dbReference type="ARBA" id="ARBA00005322"/>
    </source>
</evidence>
<protein>
    <recommendedName>
        <fullName evidence="2">Negative regulator of flagellin synthesis</fullName>
    </recommendedName>
    <alternativeName>
        <fullName evidence="8">Anti-sigma-28 factor</fullName>
    </alternativeName>
</protein>
<feature type="region of interest" description="Disordered" evidence="9">
    <location>
        <begin position="1"/>
        <end position="53"/>
    </location>
</feature>
<reference evidence="11 12" key="1">
    <citation type="submission" date="2019-10" db="EMBL/GenBank/DDBJ databases">
        <title>New genus of Silvanigrellaceae.</title>
        <authorList>
            <person name="Pitt A."/>
            <person name="Hahn M.W."/>
        </authorList>
    </citation>
    <scope>NUCLEOTIDE SEQUENCE [LARGE SCALE GENOMIC DNA]</scope>
    <source>
        <strain evidence="11 12">33A1-SZDP</strain>
    </source>
</reference>
<dbReference type="SUPFAM" id="SSF101498">
    <property type="entry name" value="Anti-sigma factor FlgM"/>
    <property type="match status" value="1"/>
</dbReference>
<dbReference type="NCBIfam" id="TIGR03824">
    <property type="entry name" value="FlgM_jcvi"/>
    <property type="match status" value="1"/>
</dbReference>
<feature type="domain" description="Anti-sigma-28 factor FlgM C-terminal" evidence="10">
    <location>
        <begin position="54"/>
        <end position="105"/>
    </location>
</feature>
<keyword evidence="4" id="KW-1005">Bacterial flagellum biogenesis</keyword>
<name>A0A833N5W8_9BACT</name>
<comment type="similarity">
    <text evidence="1">Belongs to the FlgM family.</text>
</comment>
<evidence type="ECO:0000256" key="5">
    <source>
        <dbReference type="ARBA" id="ARBA00023015"/>
    </source>
</evidence>
<keyword evidence="11" id="KW-0282">Flagellum</keyword>
<evidence type="ECO:0000256" key="6">
    <source>
        <dbReference type="ARBA" id="ARBA00023163"/>
    </source>
</evidence>
<evidence type="ECO:0000313" key="12">
    <source>
        <dbReference type="Proteomes" id="UP000442694"/>
    </source>
</evidence>
<keyword evidence="12" id="KW-1185">Reference proteome</keyword>
<comment type="function">
    <text evidence="7">Responsible for the coupling of flagellin expression to flagellar assembly by preventing expression of the flagellin genes when a component of the middle class of proteins is defective. It negatively regulates flagellar genes by inhibiting the activity of FliA by directly binding to FliA.</text>
</comment>
<sequence length="122" mass="12845">MSVNTVKGSGGVATPNAVAAPEAAKAEKTAPKNAAHTAYAKAKEAPSVKDAANVQISPRAKELSMAKKIAEETPDVREDKVAKFKEQINKGEYNPDSGKIADGILREAIRDEIAKDPSIIFG</sequence>
<keyword evidence="3" id="KW-0678">Repressor</keyword>